<accession>A0A1Y1W6A0</accession>
<protein>
    <submittedName>
        <fullName evidence="1">Uncharacterized protein</fullName>
    </submittedName>
</protein>
<comment type="caution">
    <text evidence="1">The sequence shown here is derived from an EMBL/GenBank/DDBJ whole genome shotgun (WGS) entry which is preliminary data.</text>
</comment>
<evidence type="ECO:0000313" key="2">
    <source>
        <dbReference type="Proteomes" id="UP000193922"/>
    </source>
</evidence>
<dbReference type="RefSeq" id="XP_040742763.1">
    <property type="nucleotide sequence ID" value="XM_040883778.1"/>
</dbReference>
<name>A0A1Y1W6A0_9FUNG</name>
<dbReference type="GeneID" id="63800426"/>
<reference evidence="1 2" key="1">
    <citation type="submission" date="2016-07" db="EMBL/GenBank/DDBJ databases">
        <title>Pervasive Adenine N6-methylation of Active Genes in Fungi.</title>
        <authorList>
            <consortium name="DOE Joint Genome Institute"/>
            <person name="Mondo S.J."/>
            <person name="Dannebaum R.O."/>
            <person name="Kuo R.C."/>
            <person name="Labutti K."/>
            <person name="Haridas S."/>
            <person name="Kuo A."/>
            <person name="Salamov A."/>
            <person name="Ahrendt S.R."/>
            <person name="Lipzen A."/>
            <person name="Sullivan W."/>
            <person name="Andreopoulos W.B."/>
            <person name="Clum A."/>
            <person name="Lindquist E."/>
            <person name="Daum C."/>
            <person name="Ramamoorthy G.K."/>
            <person name="Gryganskyi A."/>
            <person name="Culley D."/>
            <person name="Magnuson J.K."/>
            <person name="James T.Y."/>
            <person name="O'Malley M.A."/>
            <person name="Stajich J.E."/>
            <person name="Spatafora J.W."/>
            <person name="Visel A."/>
            <person name="Grigoriev I.V."/>
        </authorList>
    </citation>
    <scope>NUCLEOTIDE SEQUENCE [LARGE SCALE GENOMIC DNA]</scope>
    <source>
        <strain evidence="1 2">ATCC 12442</strain>
    </source>
</reference>
<evidence type="ECO:0000313" key="1">
    <source>
        <dbReference type="EMBL" id="ORX69031.1"/>
    </source>
</evidence>
<gene>
    <name evidence="1" type="ORF">DL89DRAFT_169693</name>
</gene>
<dbReference type="Proteomes" id="UP000193922">
    <property type="component" value="Unassembled WGS sequence"/>
</dbReference>
<dbReference type="EMBL" id="MCFD01000008">
    <property type="protein sequence ID" value="ORX69031.1"/>
    <property type="molecule type" value="Genomic_DNA"/>
</dbReference>
<sequence length="155" mass="17201">MPTSDNAGGRGHGLTTEASSAYSSASFSEFAWYPFACERSLRYSERKSSSDCLLSQRGAGHCRRCACCQRRLNTQRCARRLLQTDYRADPVLERQLLVADLLRNAQPASRAQLSPPSACRARYSTLAAAALHTRNRHQAPCAGPRAPCASRRWLR</sequence>
<dbReference type="AlphaFoldDB" id="A0A1Y1W6A0"/>
<keyword evidence="2" id="KW-1185">Reference proteome</keyword>
<proteinExistence type="predicted"/>
<organism evidence="1 2">
    <name type="scientific">Linderina pennispora</name>
    <dbReference type="NCBI Taxonomy" id="61395"/>
    <lineage>
        <taxon>Eukaryota</taxon>
        <taxon>Fungi</taxon>
        <taxon>Fungi incertae sedis</taxon>
        <taxon>Zoopagomycota</taxon>
        <taxon>Kickxellomycotina</taxon>
        <taxon>Kickxellomycetes</taxon>
        <taxon>Kickxellales</taxon>
        <taxon>Kickxellaceae</taxon>
        <taxon>Linderina</taxon>
    </lineage>
</organism>